<evidence type="ECO:0000313" key="2">
    <source>
        <dbReference type="Proteomes" id="UP000078486"/>
    </source>
</evidence>
<gene>
    <name evidence="1" type="ORF">AW736_09030</name>
</gene>
<evidence type="ECO:0008006" key="3">
    <source>
        <dbReference type="Google" id="ProtNLM"/>
    </source>
</evidence>
<dbReference type="InterPro" id="IPR014942">
    <property type="entry name" value="AbiEii"/>
</dbReference>
<reference evidence="1 2" key="1">
    <citation type="submission" date="2016-01" db="EMBL/GenBank/DDBJ databases">
        <title>High potential of lignocellulose degradation of a new Verrucomicrobia species.</title>
        <authorList>
            <person name="Wang Y."/>
            <person name="Shi Y."/>
            <person name="Qiu Z."/>
            <person name="Liu S."/>
            <person name="Yang H."/>
        </authorList>
    </citation>
    <scope>NUCLEOTIDE SEQUENCE [LARGE SCALE GENOMIC DNA]</scope>
    <source>
        <strain evidence="1 2">TSB47</strain>
    </source>
</reference>
<protein>
    <recommendedName>
        <fullName evidence="3">Nucleotidyl transferase AbiEii/AbiGii toxin family protein</fullName>
    </recommendedName>
</protein>
<dbReference type="RefSeq" id="WP_068769979.1">
    <property type="nucleotide sequence ID" value="NZ_CP109796.1"/>
</dbReference>
<proteinExistence type="predicted"/>
<accession>A0A178IIE2</accession>
<organism evidence="1 2">
    <name type="scientific">Termitidicoccus mucosus</name>
    <dbReference type="NCBI Taxonomy" id="1184151"/>
    <lineage>
        <taxon>Bacteria</taxon>
        <taxon>Pseudomonadati</taxon>
        <taxon>Verrucomicrobiota</taxon>
        <taxon>Opitutia</taxon>
        <taxon>Opitutales</taxon>
        <taxon>Opitutaceae</taxon>
        <taxon>Termitidicoccus</taxon>
    </lineage>
</organism>
<keyword evidence="2" id="KW-1185">Reference proteome</keyword>
<name>A0A178IIE2_9BACT</name>
<evidence type="ECO:0000313" key="1">
    <source>
        <dbReference type="EMBL" id="OAM88997.1"/>
    </source>
</evidence>
<dbReference type="OrthoDB" id="9808443at2"/>
<dbReference type="EMBL" id="LRRQ01000112">
    <property type="protein sequence ID" value="OAM88997.1"/>
    <property type="molecule type" value="Genomic_DNA"/>
</dbReference>
<dbReference type="Proteomes" id="UP000078486">
    <property type="component" value="Unassembled WGS sequence"/>
</dbReference>
<comment type="caution">
    <text evidence="1">The sequence shown here is derived from an EMBL/GenBank/DDBJ whole genome shotgun (WGS) entry which is preliminary data.</text>
</comment>
<dbReference type="Pfam" id="PF08843">
    <property type="entry name" value="AbiEii"/>
    <property type="match status" value="1"/>
</dbReference>
<sequence>MQVRYATERFLYRMSVSRHANAFLLKGAMLFVLWETHPHRPTRDMDLLFLETHDRRELEAIFREIAAVEVTPDGLRFDTASIHAEEIRENNAYGGIRVKLLAWLGTARIPLQIDIGLGDAVHPEPVWTDFTTLLDFPAPRIRPYPVYSVVAEKFQAMVELGTLNSRMKDYFDVIYLQRHFEFSGEDLQEAMRKTFQRRRTPLPDGLPEGLDEPFWKTPQKQTQWIAFLRKNRLSIEDDLEKICHEIASFALPVIQTTPFLSTWVPGRGWTRQ</sequence>
<dbReference type="AlphaFoldDB" id="A0A178IIE2"/>